<name>A0A1E7DQ16_9BACI</name>
<feature type="transmembrane region" description="Helical" evidence="19">
    <location>
        <begin position="69"/>
        <end position="91"/>
    </location>
</feature>
<proteinExistence type="inferred from homology"/>
<comment type="catalytic activity">
    <reaction evidence="18 19">
        <text>alpha-ribazole 5'-phosphate + adenosylcob(III)inamide-GDP = adenosylcob(III)alamin 5'-phosphate + GMP + H(+)</text>
        <dbReference type="Rhea" id="RHEA:23560"/>
        <dbReference type="ChEBI" id="CHEBI:15378"/>
        <dbReference type="ChEBI" id="CHEBI:57918"/>
        <dbReference type="ChEBI" id="CHEBI:58115"/>
        <dbReference type="ChEBI" id="CHEBI:60487"/>
        <dbReference type="ChEBI" id="CHEBI:60493"/>
        <dbReference type="EC" id="2.7.8.26"/>
    </reaction>
</comment>
<evidence type="ECO:0000256" key="5">
    <source>
        <dbReference type="ARBA" id="ARBA00013200"/>
    </source>
</evidence>
<evidence type="ECO:0000313" key="20">
    <source>
        <dbReference type="EMBL" id="OES45153.1"/>
    </source>
</evidence>
<dbReference type="GO" id="GO:0008818">
    <property type="term" value="F:cobalamin 5'-phosphate synthase activity"/>
    <property type="evidence" value="ECO:0007669"/>
    <property type="project" value="UniProtKB-UniRule"/>
</dbReference>
<dbReference type="Pfam" id="PF02654">
    <property type="entry name" value="CobS"/>
    <property type="match status" value="1"/>
</dbReference>
<dbReference type="GO" id="GO:0005886">
    <property type="term" value="C:plasma membrane"/>
    <property type="evidence" value="ECO:0007669"/>
    <property type="project" value="UniProtKB-SubCell"/>
</dbReference>
<reference evidence="20 21" key="1">
    <citation type="submission" date="2016-06" db="EMBL/GenBank/DDBJ databases">
        <title>Domibacillus iocasae genome sequencing.</title>
        <authorList>
            <person name="Verma A."/>
            <person name="Pal Y."/>
            <person name="Ojha A.K."/>
            <person name="Krishnamurthi S."/>
        </authorList>
    </citation>
    <scope>NUCLEOTIDE SEQUENCE [LARGE SCALE GENOMIC DNA]</scope>
    <source>
        <strain evidence="20 21">DSM 29979</strain>
    </source>
</reference>
<evidence type="ECO:0000256" key="14">
    <source>
        <dbReference type="ARBA" id="ARBA00025228"/>
    </source>
</evidence>
<keyword evidence="8 19" id="KW-0169">Cobalamin biosynthesis</keyword>
<evidence type="ECO:0000256" key="12">
    <source>
        <dbReference type="ARBA" id="ARBA00022989"/>
    </source>
</evidence>
<evidence type="ECO:0000256" key="17">
    <source>
        <dbReference type="ARBA" id="ARBA00048623"/>
    </source>
</evidence>
<evidence type="ECO:0000256" key="9">
    <source>
        <dbReference type="ARBA" id="ARBA00022679"/>
    </source>
</evidence>
<evidence type="ECO:0000256" key="10">
    <source>
        <dbReference type="ARBA" id="ARBA00022692"/>
    </source>
</evidence>
<dbReference type="OrthoDB" id="9794626at2"/>
<gene>
    <name evidence="19" type="primary">cobS</name>
    <name evidence="20" type="ORF">BA724_03850</name>
</gene>
<feature type="transmembrane region" description="Helical" evidence="19">
    <location>
        <begin position="112"/>
        <end position="132"/>
    </location>
</feature>
<dbReference type="InterPro" id="IPR003805">
    <property type="entry name" value="CobS"/>
</dbReference>
<organism evidence="20 21">
    <name type="scientific">Domibacillus iocasae</name>
    <dbReference type="NCBI Taxonomy" id="1714016"/>
    <lineage>
        <taxon>Bacteria</taxon>
        <taxon>Bacillati</taxon>
        <taxon>Bacillota</taxon>
        <taxon>Bacilli</taxon>
        <taxon>Bacillales</taxon>
        <taxon>Bacillaceae</taxon>
        <taxon>Domibacillus</taxon>
    </lineage>
</organism>
<dbReference type="Proteomes" id="UP000095658">
    <property type="component" value="Unassembled WGS sequence"/>
</dbReference>
<dbReference type="EMBL" id="MAMP01000020">
    <property type="protein sequence ID" value="OES45153.1"/>
    <property type="molecule type" value="Genomic_DNA"/>
</dbReference>
<evidence type="ECO:0000256" key="13">
    <source>
        <dbReference type="ARBA" id="ARBA00023136"/>
    </source>
</evidence>
<evidence type="ECO:0000256" key="2">
    <source>
        <dbReference type="ARBA" id="ARBA00004651"/>
    </source>
</evidence>
<keyword evidence="10 19" id="KW-0812">Transmembrane</keyword>
<sequence length="258" mass="29060">MKSYVYAAGIIIQFFTILPLHRTLPMDKAELKAVLHLFPLLGLVKGLLYAAVFWSLIEWSPFSQLSIAFLVWLLPIVLTGGLHLDGWMDWADAHFSFRDKDKRLAILNDPRAGAFGVLALVLLLSAKFLFVFETVRAGSQYTLVILLIPFFAQMLTGLFLQFVPPAKTEGLAAFFQKGHSRLLPVVYSLFLVFAAFFYIWHPLFWSMAGASWMYFVFIKQGMQKEFGGMTGDLLGASQEGAELLLWMIVWLSVSFATG</sequence>
<evidence type="ECO:0000256" key="4">
    <source>
        <dbReference type="ARBA" id="ARBA00010561"/>
    </source>
</evidence>
<evidence type="ECO:0000256" key="18">
    <source>
        <dbReference type="ARBA" id="ARBA00049504"/>
    </source>
</evidence>
<comment type="similarity">
    <text evidence="4 19">Belongs to the CobS family.</text>
</comment>
<keyword evidence="11 19" id="KW-0460">Magnesium</keyword>
<feature type="transmembrane region" description="Helical" evidence="19">
    <location>
        <begin position="181"/>
        <end position="199"/>
    </location>
</feature>
<dbReference type="HAMAP" id="MF_00719">
    <property type="entry name" value="CobS"/>
    <property type="match status" value="1"/>
</dbReference>
<comment type="pathway">
    <text evidence="3 19">Cofactor biosynthesis; adenosylcobalamin biosynthesis; adenosylcobalamin from cob(II)yrinate a,c-diamide: step 7/7.</text>
</comment>
<comment type="catalytic activity">
    <reaction evidence="17 19">
        <text>alpha-ribazole + adenosylcob(III)inamide-GDP = adenosylcob(III)alamin + GMP + H(+)</text>
        <dbReference type="Rhea" id="RHEA:16049"/>
        <dbReference type="ChEBI" id="CHEBI:10329"/>
        <dbReference type="ChEBI" id="CHEBI:15378"/>
        <dbReference type="ChEBI" id="CHEBI:18408"/>
        <dbReference type="ChEBI" id="CHEBI:58115"/>
        <dbReference type="ChEBI" id="CHEBI:60487"/>
        <dbReference type="EC" id="2.7.8.26"/>
    </reaction>
</comment>
<keyword evidence="9 19" id="KW-0808">Transferase</keyword>
<evidence type="ECO:0000256" key="11">
    <source>
        <dbReference type="ARBA" id="ARBA00022842"/>
    </source>
</evidence>
<feature type="transmembrane region" description="Helical" evidence="19">
    <location>
        <begin position="36"/>
        <end position="57"/>
    </location>
</feature>
<dbReference type="STRING" id="1714016.BA724_03850"/>
<dbReference type="EC" id="2.7.8.26" evidence="5 19"/>
<comment type="function">
    <text evidence="14 19">Joins adenosylcobinamide-GDP and alpha-ribazole to generate adenosylcobalamin (Ado-cobalamin). Also synthesizes adenosylcobalamin 5'-phosphate from adenosylcobinamide-GDP and alpha-ribazole 5'-phosphate.</text>
</comment>
<keyword evidence="21" id="KW-1185">Reference proteome</keyword>
<evidence type="ECO:0000256" key="8">
    <source>
        <dbReference type="ARBA" id="ARBA00022573"/>
    </source>
</evidence>
<dbReference type="RefSeq" id="WP_069938034.1">
    <property type="nucleotide sequence ID" value="NZ_MAMP01000020.1"/>
</dbReference>
<feature type="transmembrane region" description="Helical" evidence="19">
    <location>
        <begin position="6"/>
        <end position="24"/>
    </location>
</feature>
<dbReference type="GO" id="GO:0009236">
    <property type="term" value="P:cobalamin biosynthetic process"/>
    <property type="evidence" value="ECO:0007669"/>
    <property type="project" value="UniProtKB-UniRule"/>
</dbReference>
<evidence type="ECO:0000256" key="1">
    <source>
        <dbReference type="ARBA" id="ARBA00001946"/>
    </source>
</evidence>
<evidence type="ECO:0000256" key="6">
    <source>
        <dbReference type="ARBA" id="ARBA00015850"/>
    </source>
</evidence>
<dbReference type="UniPathway" id="UPA00148">
    <property type="reaction ID" value="UER00238"/>
</dbReference>
<evidence type="ECO:0000256" key="15">
    <source>
        <dbReference type="ARBA" id="ARBA00032605"/>
    </source>
</evidence>
<feature type="transmembrane region" description="Helical" evidence="19">
    <location>
        <begin position="138"/>
        <end position="160"/>
    </location>
</feature>
<evidence type="ECO:0000256" key="19">
    <source>
        <dbReference type="HAMAP-Rule" id="MF_00719"/>
    </source>
</evidence>
<keyword evidence="12 19" id="KW-1133">Transmembrane helix</keyword>
<dbReference type="PANTHER" id="PTHR34148">
    <property type="entry name" value="ADENOSYLCOBINAMIDE-GDP RIBAZOLETRANSFERASE"/>
    <property type="match status" value="1"/>
</dbReference>
<evidence type="ECO:0000256" key="16">
    <source>
        <dbReference type="ARBA" id="ARBA00032853"/>
    </source>
</evidence>
<keyword evidence="7 19" id="KW-1003">Cell membrane</keyword>
<accession>A0A1E7DQ16</accession>
<comment type="caution">
    <text evidence="20">The sequence shown here is derived from an EMBL/GenBank/DDBJ whole genome shotgun (WGS) entry which is preliminary data.</text>
</comment>
<dbReference type="GO" id="GO:0051073">
    <property type="term" value="F:adenosylcobinamide-GDP ribazoletransferase activity"/>
    <property type="evidence" value="ECO:0007669"/>
    <property type="project" value="UniProtKB-UniRule"/>
</dbReference>
<dbReference type="PANTHER" id="PTHR34148:SF1">
    <property type="entry name" value="ADENOSYLCOBINAMIDE-GDP RIBAZOLETRANSFERASE"/>
    <property type="match status" value="1"/>
</dbReference>
<protein>
    <recommendedName>
        <fullName evidence="6 19">Adenosylcobinamide-GDP ribazoletransferase</fullName>
        <ecNumber evidence="5 19">2.7.8.26</ecNumber>
    </recommendedName>
    <alternativeName>
        <fullName evidence="16 19">Cobalamin synthase</fullName>
    </alternativeName>
    <alternativeName>
        <fullName evidence="15 19">Cobalamin-5'-phosphate synthase</fullName>
    </alternativeName>
</protein>
<keyword evidence="13 19" id="KW-0472">Membrane</keyword>
<evidence type="ECO:0000256" key="7">
    <source>
        <dbReference type="ARBA" id="ARBA00022475"/>
    </source>
</evidence>
<evidence type="ECO:0000256" key="3">
    <source>
        <dbReference type="ARBA" id="ARBA00004663"/>
    </source>
</evidence>
<comment type="subcellular location">
    <subcellularLocation>
        <location evidence="2 19">Cell membrane</location>
        <topology evidence="2 19">Multi-pass membrane protein</topology>
    </subcellularLocation>
</comment>
<dbReference type="AlphaFoldDB" id="A0A1E7DQ16"/>
<comment type="cofactor">
    <cofactor evidence="1 19">
        <name>Mg(2+)</name>
        <dbReference type="ChEBI" id="CHEBI:18420"/>
    </cofactor>
</comment>
<evidence type="ECO:0000313" key="21">
    <source>
        <dbReference type="Proteomes" id="UP000095658"/>
    </source>
</evidence>